<dbReference type="AlphaFoldDB" id="A0AAJ1TYW8"/>
<accession>A0AAJ1TYW8</accession>
<name>A0AAJ1TYW8_9HYPH</name>
<dbReference type="EMBL" id="JAUSWL010000024">
    <property type="protein sequence ID" value="MDQ0547344.1"/>
    <property type="molecule type" value="Genomic_DNA"/>
</dbReference>
<proteinExistence type="predicted"/>
<protein>
    <submittedName>
        <fullName evidence="1">Uncharacterized protein</fullName>
    </submittedName>
</protein>
<reference evidence="1" key="1">
    <citation type="submission" date="2023-07" db="EMBL/GenBank/DDBJ databases">
        <title>Genomic Encyclopedia of Type Strains, Phase IV (KMG-IV): sequencing the most valuable type-strain genomes for metagenomic binning, comparative biology and taxonomic classification.</title>
        <authorList>
            <person name="Goeker M."/>
        </authorList>
    </citation>
    <scope>NUCLEOTIDE SEQUENCE</scope>
    <source>
        <strain evidence="1">DSM 19569</strain>
    </source>
</reference>
<evidence type="ECO:0000313" key="1">
    <source>
        <dbReference type="EMBL" id="MDQ0547344.1"/>
    </source>
</evidence>
<organism evidence="1 2">
    <name type="scientific">Methylobacterium brachiatum</name>
    <dbReference type="NCBI Taxonomy" id="269660"/>
    <lineage>
        <taxon>Bacteria</taxon>
        <taxon>Pseudomonadati</taxon>
        <taxon>Pseudomonadota</taxon>
        <taxon>Alphaproteobacteria</taxon>
        <taxon>Hyphomicrobiales</taxon>
        <taxon>Methylobacteriaceae</taxon>
        <taxon>Methylobacterium</taxon>
    </lineage>
</organism>
<comment type="caution">
    <text evidence="1">The sequence shown here is derived from an EMBL/GenBank/DDBJ whole genome shotgun (WGS) entry which is preliminary data.</text>
</comment>
<gene>
    <name evidence="1" type="ORF">QO001_006303</name>
</gene>
<dbReference type="Proteomes" id="UP001223420">
    <property type="component" value="Unassembled WGS sequence"/>
</dbReference>
<dbReference type="RefSeq" id="WP_139239624.1">
    <property type="nucleotide sequence ID" value="NZ_JAJALK010000026.1"/>
</dbReference>
<sequence>MRNMSKSSLDDNTAANRIRLHNMEQRHKRLQIALLQYPELAKAKPFENVTRFAELRDQVIEPTMHAFSRAGSLGNYAHHVVTDNDHTDEALAVVGAGIRLILSDTALPNGINLYEIPTLSFYHDRLEQYVQCRVEIYDASRDGDDRLVHCLNIETPLDFDALTAAAIETKLHLFMEALAQYSI</sequence>
<evidence type="ECO:0000313" key="2">
    <source>
        <dbReference type="Proteomes" id="UP001223420"/>
    </source>
</evidence>